<accession>A0AAX3RHI5</accession>
<dbReference type="RefSeq" id="WP_043857657.1">
    <property type="nucleotide sequence ID" value="NZ_CP035391.1"/>
</dbReference>
<protein>
    <submittedName>
        <fullName evidence="1">Uncharacterized protein</fullName>
    </submittedName>
</protein>
<sequence length="106" mass="12261">MKSYTCPVCGFDGLDEPPYDEYNIGSYNICSCCGFEYGNDDDVMVNEKLLEVPEAHELYRIRWVKEGAIVFDPSDYPSEYQKNNKVSKDQLIKQLKNIHVNLNEIL</sequence>
<organism evidence="1 2">
    <name type="scientific">Bacillus subtilis</name>
    <dbReference type="NCBI Taxonomy" id="1423"/>
    <lineage>
        <taxon>Bacteria</taxon>
        <taxon>Bacillati</taxon>
        <taxon>Bacillota</taxon>
        <taxon>Bacilli</taxon>
        <taxon>Bacillales</taxon>
        <taxon>Bacillaceae</taxon>
        <taxon>Bacillus</taxon>
    </lineage>
</organism>
<name>A0AAX3RHI5_BACIU</name>
<dbReference type="EMBL" id="CP120576">
    <property type="protein sequence ID" value="WEY83520.1"/>
    <property type="molecule type" value="Genomic_DNA"/>
</dbReference>
<dbReference type="AlphaFoldDB" id="A0AAX3RHI5"/>
<reference evidence="1" key="1">
    <citation type="submission" date="2025-02" db="EMBL/GenBank/DDBJ databases">
        <title>Complete genome sequences of 52 Bacillus and Priestia strains isolated from West-African fermentations and 26 reference strains from the DSMZ collection.</title>
        <authorList>
            <person name="Wiedenbein E.S."/>
            <person name="Canoy T.S."/>
            <person name="Hui Y."/>
            <person name="Parkouda C."/>
            <person name="Dawende C."/>
            <person name="Ametefe E."/>
            <person name="Jespersen L."/>
            <person name="Nielsen D.S."/>
        </authorList>
    </citation>
    <scope>NUCLEOTIDE SEQUENCE</scope>
    <source>
        <strain evidence="1">PRO56</strain>
    </source>
</reference>
<dbReference type="Proteomes" id="UP001214898">
    <property type="component" value="Chromosome"/>
</dbReference>
<evidence type="ECO:0000313" key="2">
    <source>
        <dbReference type="Proteomes" id="UP001214898"/>
    </source>
</evidence>
<gene>
    <name evidence="1" type="ORF">P5633_14025</name>
</gene>
<proteinExistence type="predicted"/>
<evidence type="ECO:0000313" key="1">
    <source>
        <dbReference type="EMBL" id="WEY83520.1"/>
    </source>
</evidence>